<accession>A0AA45WS70</accession>
<evidence type="ECO:0000313" key="7">
    <source>
        <dbReference type="EMBL" id="SMP34423.1"/>
    </source>
</evidence>
<organism evidence="7 8">
    <name type="scientific">Laceyella tengchongensis</name>
    <dbReference type="NCBI Taxonomy" id="574699"/>
    <lineage>
        <taxon>Bacteria</taxon>
        <taxon>Bacillati</taxon>
        <taxon>Bacillota</taxon>
        <taxon>Bacilli</taxon>
        <taxon>Bacillales</taxon>
        <taxon>Thermoactinomycetaceae</taxon>
        <taxon>Laceyella</taxon>
    </lineage>
</organism>
<proteinExistence type="inferred from homology"/>
<dbReference type="Gene3D" id="1.10.1670.10">
    <property type="entry name" value="Helix-hairpin-Helix base-excision DNA repair enzymes (C-terminal)"/>
    <property type="match status" value="1"/>
</dbReference>
<evidence type="ECO:0000256" key="3">
    <source>
        <dbReference type="ARBA" id="ARBA00012000"/>
    </source>
</evidence>
<keyword evidence="4" id="KW-0227">DNA damage</keyword>
<dbReference type="CDD" id="cd00056">
    <property type="entry name" value="ENDO3c"/>
    <property type="match status" value="1"/>
</dbReference>
<dbReference type="PANTHER" id="PTHR43003:SF5">
    <property type="entry name" value="DNA-3-METHYLADENINE GLYCOSYLASE"/>
    <property type="match status" value="1"/>
</dbReference>
<dbReference type="InterPro" id="IPR003265">
    <property type="entry name" value="HhH-GPD_domain"/>
</dbReference>
<comment type="catalytic activity">
    <reaction evidence="1">
        <text>Hydrolysis of alkylated DNA, releasing 3-methyladenine, 3-methylguanine, 7-methylguanine and 7-methyladenine.</text>
        <dbReference type="EC" id="3.2.2.21"/>
    </reaction>
</comment>
<dbReference type="FunFam" id="1.10.340.30:FF:000004">
    <property type="entry name" value="DNA-3-methyladenine glycosylase II"/>
    <property type="match status" value="1"/>
</dbReference>
<feature type="domain" description="HhH-GPD" evidence="6">
    <location>
        <begin position="129"/>
        <end position="293"/>
    </location>
</feature>
<dbReference type="Pfam" id="PF00730">
    <property type="entry name" value="HhH-GPD"/>
    <property type="match status" value="1"/>
</dbReference>
<comment type="similarity">
    <text evidence="2">Belongs to the alkylbase DNA glycosidase AlkA family.</text>
</comment>
<dbReference type="InterPro" id="IPR037046">
    <property type="entry name" value="AlkA_N_sf"/>
</dbReference>
<dbReference type="SMART" id="SM00478">
    <property type="entry name" value="ENDO3c"/>
    <property type="match status" value="1"/>
</dbReference>
<dbReference type="GO" id="GO:0008725">
    <property type="term" value="F:DNA-3-methyladenine glycosylase activity"/>
    <property type="evidence" value="ECO:0007669"/>
    <property type="project" value="TreeGrafter"/>
</dbReference>
<dbReference type="GO" id="GO:0032993">
    <property type="term" value="C:protein-DNA complex"/>
    <property type="evidence" value="ECO:0007669"/>
    <property type="project" value="TreeGrafter"/>
</dbReference>
<dbReference type="GO" id="GO:0043916">
    <property type="term" value="F:DNA-7-methylguanine glycosylase activity"/>
    <property type="evidence" value="ECO:0007669"/>
    <property type="project" value="TreeGrafter"/>
</dbReference>
<evidence type="ECO:0000259" key="6">
    <source>
        <dbReference type="SMART" id="SM00478"/>
    </source>
</evidence>
<dbReference type="EMBL" id="FXTU01000011">
    <property type="protein sequence ID" value="SMP34423.1"/>
    <property type="molecule type" value="Genomic_DNA"/>
</dbReference>
<dbReference type="RefSeq" id="WP_189318954.1">
    <property type="nucleotide sequence ID" value="NZ_FXTU01000011.1"/>
</dbReference>
<comment type="caution">
    <text evidence="7">The sequence shown here is derived from an EMBL/GenBank/DDBJ whole genome shotgun (WGS) entry which is preliminary data.</text>
</comment>
<dbReference type="GO" id="GO:0006307">
    <property type="term" value="P:DNA alkylation repair"/>
    <property type="evidence" value="ECO:0007669"/>
    <property type="project" value="TreeGrafter"/>
</dbReference>
<dbReference type="GO" id="GO:0006285">
    <property type="term" value="P:base-excision repair, AP site formation"/>
    <property type="evidence" value="ECO:0007669"/>
    <property type="project" value="TreeGrafter"/>
</dbReference>
<evidence type="ECO:0000256" key="4">
    <source>
        <dbReference type="ARBA" id="ARBA00022763"/>
    </source>
</evidence>
<reference evidence="7" key="1">
    <citation type="submission" date="2017-05" db="EMBL/GenBank/DDBJ databases">
        <authorList>
            <person name="Varghese N."/>
            <person name="Submissions S."/>
        </authorList>
    </citation>
    <scope>NUCLEOTIDE SEQUENCE</scope>
    <source>
        <strain evidence="7">DSM 45262</strain>
    </source>
</reference>
<dbReference type="Gene3D" id="1.10.340.30">
    <property type="entry name" value="Hypothetical protein, domain 2"/>
    <property type="match status" value="1"/>
</dbReference>
<keyword evidence="8" id="KW-1185">Reference proteome</keyword>
<dbReference type="AlphaFoldDB" id="A0AA45WS70"/>
<dbReference type="SUPFAM" id="SSF48150">
    <property type="entry name" value="DNA-glycosylase"/>
    <property type="match status" value="1"/>
</dbReference>
<dbReference type="Proteomes" id="UP001157946">
    <property type="component" value="Unassembled WGS sequence"/>
</dbReference>
<evidence type="ECO:0000256" key="2">
    <source>
        <dbReference type="ARBA" id="ARBA00010817"/>
    </source>
</evidence>
<keyword evidence="5" id="KW-0234">DNA repair</keyword>
<dbReference type="InterPro" id="IPR011257">
    <property type="entry name" value="DNA_glycosylase"/>
</dbReference>
<gene>
    <name evidence="7" type="ORF">SAMN06265361_11126</name>
</gene>
<protein>
    <recommendedName>
        <fullName evidence="3">DNA-3-methyladenine glycosylase II</fullName>
        <ecNumber evidence="3">3.2.2.21</ecNumber>
    </recommendedName>
</protein>
<dbReference type="PANTHER" id="PTHR43003">
    <property type="entry name" value="DNA-3-METHYLADENINE GLYCOSYLASE"/>
    <property type="match status" value="1"/>
</dbReference>
<name>A0AA45WS70_9BACL</name>
<evidence type="ECO:0000313" key="8">
    <source>
        <dbReference type="Proteomes" id="UP001157946"/>
    </source>
</evidence>
<evidence type="ECO:0000256" key="1">
    <source>
        <dbReference type="ARBA" id="ARBA00000086"/>
    </source>
</evidence>
<dbReference type="InterPro" id="IPR051912">
    <property type="entry name" value="Alkylbase_DNA_Glycosylase/TA"/>
</dbReference>
<dbReference type="GO" id="GO:0032131">
    <property type="term" value="F:alkylated DNA binding"/>
    <property type="evidence" value="ECO:0007669"/>
    <property type="project" value="TreeGrafter"/>
</dbReference>
<evidence type="ECO:0000256" key="5">
    <source>
        <dbReference type="ARBA" id="ARBA00023204"/>
    </source>
</evidence>
<sequence>MQFQLPLIYPYSFELTTKRLRTFEKTSFVADGDKLSRTIHGSRGPLLCTVGPPAGEKALRVEIEGNLAEGEAEELKRKVARMFSTQVDLTPFYEQMRDHPVLAPVIAEREGLHFVLEPSLYECVVKTIIGQQLNVSFAATLIQRFQELAGSKAVFRGREWVLFPTPEQVARLEYEELQALQFNRRKAEYIIDFSRKVVNGELPLEALWSLSDKEVLHTLLPIRGIGRWTVECVLLFGLGRPDLLPAADIGLRNALKRVYGLDHQPGEEEVRQWGESWAPYRSYVTFYLWDSLDNVK</sequence>
<dbReference type="GO" id="GO:0005737">
    <property type="term" value="C:cytoplasm"/>
    <property type="evidence" value="ECO:0007669"/>
    <property type="project" value="TreeGrafter"/>
</dbReference>
<dbReference type="Gene3D" id="3.30.310.20">
    <property type="entry name" value="DNA-3-methyladenine glycosylase AlkA, N-terminal domain"/>
    <property type="match status" value="1"/>
</dbReference>
<dbReference type="InterPro" id="IPR023170">
    <property type="entry name" value="HhH_base_excis_C"/>
</dbReference>
<dbReference type="EC" id="3.2.2.21" evidence="3"/>